<evidence type="ECO:0000313" key="9">
    <source>
        <dbReference type="EMBL" id="KAL3774950.1"/>
    </source>
</evidence>
<evidence type="ECO:0000313" key="10">
    <source>
        <dbReference type="Proteomes" id="UP001530400"/>
    </source>
</evidence>
<keyword evidence="3 7" id="KW-0812">Transmembrane</keyword>
<keyword evidence="5 7" id="KW-0472">Membrane</keyword>
<comment type="subcellular location">
    <subcellularLocation>
        <location evidence="1">Cell membrane</location>
        <topology evidence="1">Multi-pass membrane protein</topology>
    </subcellularLocation>
</comment>
<dbReference type="GO" id="GO:0005886">
    <property type="term" value="C:plasma membrane"/>
    <property type="evidence" value="ECO:0007669"/>
    <property type="project" value="UniProtKB-SubCell"/>
</dbReference>
<proteinExistence type="predicted"/>
<feature type="transmembrane region" description="Helical" evidence="7">
    <location>
        <begin position="211"/>
        <end position="229"/>
    </location>
</feature>
<keyword evidence="10" id="KW-1185">Reference proteome</keyword>
<reference evidence="9 10" key="1">
    <citation type="submission" date="2024-10" db="EMBL/GenBank/DDBJ databases">
        <title>Updated reference genomes for cyclostephanoid diatoms.</title>
        <authorList>
            <person name="Roberts W.R."/>
            <person name="Alverson A.J."/>
        </authorList>
    </citation>
    <scope>NUCLEOTIDE SEQUENCE [LARGE SCALE GENOMIC DNA]</scope>
    <source>
        <strain evidence="9 10">AJA010-31</strain>
    </source>
</reference>
<feature type="transmembrane region" description="Helical" evidence="7">
    <location>
        <begin position="105"/>
        <end position="131"/>
    </location>
</feature>
<dbReference type="AlphaFoldDB" id="A0ABD3NGG3"/>
<feature type="region of interest" description="Disordered" evidence="6">
    <location>
        <begin position="1"/>
        <end position="26"/>
    </location>
</feature>
<feature type="region of interest" description="Disordered" evidence="6">
    <location>
        <begin position="327"/>
        <end position="363"/>
    </location>
</feature>
<dbReference type="EMBL" id="JALLPJ020001172">
    <property type="protein sequence ID" value="KAL3774950.1"/>
    <property type="molecule type" value="Genomic_DNA"/>
</dbReference>
<evidence type="ECO:0000256" key="4">
    <source>
        <dbReference type="ARBA" id="ARBA00022989"/>
    </source>
</evidence>
<feature type="transmembrane region" description="Helical" evidence="7">
    <location>
        <begin position="289"/>
        <end position="308"/>
    </location>
</feature>
<organism evidence="9 10">
    <name type="scientific">Cyclotella atomus</name>
    <dbReference type="NCBI Taxonomy" id="382360"/>
    <lineage>
        <taxon>Eukaryota</taxon>
        <taxon>Sar</taxon>
        <taxon>Stramenopiles</taxon>
        <taxon>Ochrophyta</taxon>
        <taxon>Bacillariophyta</taxon>
        <taxon>Coscinodiscophyceae</taxon>
        <taxon>Thalassiosirophycidae</taxon>
        <taxon>Stephanodiscales</taxon>
        <taxon>Stephanodiscaceae</taxon>
        <taxon>Cyclotella</taxon>
    </lineage>
</organism>
<comment type="caution">
    <text evidence="9">The sequence shown here is derived from an EMBL/GenBank/DDBJ whole genome shotgun (WGS) entry which is preliminary data.</text>
</comment>
<evidence type="ECO:0000259" key="8">
    <source>
        <dbReference type="Pfam" id="PF09335"/>
    </source>
</evidence>
<dbReference type="PANTHER" id="PTHR12677">
    <property type="entry name" value="GOLGI APPARATUS MEMBRANE PROTEIN TVP38-RELATED"/>
    <property type="match status" value="1"/>
</dbReference>
<feature type="domain" description="VTT" evidence="8">
    <location>
        <begin position="133"/>
        <end position="257"/>
    </location>
</feature>
<dbReference type="PANTHER" id="PTHR12677:SF59">
    <property type="entry name" value="GOLGI APPARATUS MEMBRANE PROTEIN TVP38-RELATED"/>
    <property type="match status" value="1"/>
</dbReference>
<accession>A0ABD3NGG3</accession>
<evidence type="ECO:0000256" key="2">
    <source>
        <dbReference type="ARBA" id="ARBA00022475"/>
    </source>
</evidence>
<evidence type="ECO:0000256" key="6">
    <source>
        <dbReference type="SAM" id="MobiDB-lite"/>
    </source>
</evidence>
<evidence type="ECO:0000256" key="5">
    <source>
        <dbReference type="ARBA" id="ARBA00023136"/>
    </source>
</evidence>
<dbReference type="InterPro" id="IPR015414">
    <property type="entry name" value="TMEM64"/>
</dbReference>
<name>A0ABD3NGG3_9STRA</name>
<evidence type="ECO:0000256" key="7">
    <source>
        <dbReference type="SAM" id="Phobius"/>
    </source>
</evidence>
<feature type="transmembrane region" description="Helical" evidence="7">
    <location>
        <begin position="151"/>
        <end position="181"/>
    </location>
</feature>
<keyword evidence="2" id="KW-1003">Cell membrane</keyword>
<keyword evidence="4 7" id="KW-1133">Transmembrane helix</keyword>
<sequence length="363" mass="39701">MVESRNNSGGPGKRRSTSSATDSGSGIDALLKRLDDVDLKNTPGNHSAPEKVDTTDAPPYASTPQRIAKLVATILVFAAIYDIAKSPPDKRIIGSHRIHDLIHDFLFWVKEHPGTGAAAFVCVYALCTVLLLPGTPLTLGGGYVYKVTYGWVWGITLGTIISTAGSLLGSCSCFILGRYIMRDRVRKWGRKYPLFDAIDIAVSDNGFKLMCLLYLTPVLPLSIVSYLLGTTSMQLYKFAAAKIAAVPLMLMYVFIGASTDTLLAGETGETAVDKTSKKISVDDDTHRKMVLLGICLSVVSMSLVSHFVRRELNKIFEKQKHDKVMREELTVDKPVSDSSGVEMVSQKETLSRRPRGHVDEEKG</sequence>
<dbReference type="Proteomes" id="UP001530400">
    <property type="component" value="Unassembled WGS sequence"/>
</dbReference>
<dbReference type="Pfam" id="PF09335">
    <property type="entry name" value="VTT_dom"/>
    <property type="match status" value="1"/>
</dbReference>
<gene>
    <name evidence="9" type="ORF">ACHAWO_007910</name>
</gene>
<evidence type="ECO:0000256" key="3">
    <source>
        <dbReference type="ARBA" id="ARBA00022692"/>
    </source>
</evidence>
<protein>
    <recommendedName>
        <fullName evidence="8">VTT domain-containing protein</fullName>
    </recommendedName>
</protein>
<dbReference type="InterPro" id="IPR032816">
    <property type="entry name" value="VTT_dom"/>
</dbReference>
<evidence type="ECO:0000256" key="1">
    <source>
        <dbReference type="ARBA" id="ARBA00004651"/>
    </source>
</evidence>
<feature type="transmembrane region" description="Helical" evidence="7">
    <location>
        <begin position="235"/>
        <end position="255"/>
    </location>
</feature>
<feature type="region of interest" description="Disordered" evidence="6">
    <location>
        <begin position="38"/>
        <end position="59"/>
    </location>
</feature>